<evidence type="ECO:0000313" key="4">
    <source>
        <dbReference type="EMBL" id="RLU25149.1"/>
    </source>
</evidence>
<dbReference type="EMBL" id="QOIP01000003">
    <property type="protein sequence ID" value="RLU25149.1"/>
    <property type="molecule type" value="Genomic_DNA"/>
</dbReference>
<dbReference type="AlphaFoldDB" id="A0A3L8DYX5"/>
<evidence type="ECO:0000313" key="5">
    <source>
        <dbReference type="Proteomes" id="UP000279307"/>
    </source>
</evidence>
<gene>
    <name evidence="4" type="ORF">DMN91_003241</name>
</gene>
<reference evidence="4 5" key="1">
    <citation type="journal article" date="2018" name="Genome Res.">
        <title>The genomic architecture and molecular evolution of ant odorant receptors.</title>
        <authorList>
            <person name="McKenzie S.K."/>
            <person name="Kronauer D.J.C."/>
        </authorList>
    </citation>
    <scope>NUCLEOTIDE SEQUENCE [LARGE SCALE GENOMIC DNA]</scope>
    <source>
        <strain evidence="4">Clonal line C1</strain>
    </source>
</reference>
<keyword evidence="3" id="KW-0808">Transferase</keyword>
<dbReference type="InterPro" id="IPR033749">
    <property type="entry name" value="Polyprenyl_synt_CS"/>
</dbReference>
<dbReference type="InterPro" id="IPR008949">
    <property type="entry name" value="Isoprenoid_synthase_dom_sf"/>
</dbReference>
<protein>
    <recommendedName>
        <fullName evidence="6">Geranylgeranyl pyrophosphate synthase</fullName>
    </recommendedName>
</protein>
<keyword evidence="1" id="KW-0479">Metal-binding</keyword>
<organism evidence="4 5">
    <name type="scientific">Ooceraea biroi</name>
    <name type="common">Clonal raider ant</name>
    <name type="synonym">Cerapachys biroi</name>
    <dbReference type="NCBI Taxonomy" id="2015173"/>
    <lineage>
        <taxon>Eukaryota</taxon>
        <taxon>Metazoa</taxon>
        <taxon>Ecdysozoa</taxon>
        <taxon>Arthropoda</taxon>
        <taxon>Hexapoda</taxon>
        <taxon>Insecta</taxon>
        <taxon>Pterygota</taxon>
        <taxon>Neoptera</taxon>
        <taxon>Endopterygota</taxon>
        <taxon>Hymenoptera</taxon>
        <taxon>Apocrita</taxon>
        <taxon>Aculeata</taxon>
        <taxon>Formicoidea</taxon>
        <taxon>Formicidae</taxon>
        <taxon>Dorylinae</taxon>
        <taxon>Ooceraea</taxon>
    </lineage>
</organism>
<dbReference type="PANTHER" id="PTHR12001">
    <property type="entry name" value="GERANYLGERANYL PYROPHOSPHATE SYNTHASE"/>
    <property type="match status" value="1"/>
</dbReference>
<comment type="similarity">
    <text evidence="3">Belongs to the FPP/GGPP synthase family.</text>
</comment>
<dbReference type="GO" id="GO:0042811">
    <property type="term" value="P:pheromone biosynthetic process"/>
    <property type="evidence" value="ECO:0007669"/>
    <property type="project" value="UniProtKB-ARBA"/>
</dbReference>
<accession>A0A3L8DYX5</accession>
<name>A0A3L8DYX5_OOCBI</name>
<dbReference type="GO" id="GO:0004659">
    <property type="term" value="F:prenyltransferase activity"/>
    <property type="evidence" value="ECO:0007669"/>
    <property type="project" value="InterPro"/>
</dbReference>
<evidence type="ECO:0008006" key="6">
    <source>
        <dbReference type="Google" id="ProtNLM"/>
    </source>
</evidence>
<sequence>MTSVNNINVFYPLDGASEEDKKILEPIEYILQSPIVQITNNLILAFNYWLKIPKDKAQEIIEITHMLYIADVILDDIQDNSDKRYGIAAAHSVYGIARTTSAAHCTLFSALKRMANLQHFEALKICIEMVLDAFKGQGIEIVWRDNFTCPSEEAYKNMIEKKISTFFHMCVKVMQQFSTCDKDFSSLTRTLGLYFQIRDDYCNLRSSDVIFFFIYYTEEKGYSDDLTEGKFSLAIIHALHSKPEDNEIKNILRKRTKNIEMKRHCNKLLEECGSFEYTRKVLEELNAKARAEIDRLGGNPLLIKILDDSDQLGHKNTLLL</sequence>
<proteinExistence type="inferred from homology"/>
<dbReference type="Gene3D" id="1.10.600.10">
    <property type="entry name" value="Farnesyl Diphosphate Synthase"/>
    <property type="match status" value="1"/>
</dbReference>
<dbReference type="InterPro" id="IPR000092">
    <property type="entry name" value="Polyprenyl_synt"/>
</dbReference>
<dbReference type="SUPFAM" id="SSF48576">
    <property type="entry name" value="Terpenoid synthases"/>
    <property type="match status" value="1"/>
</dbReference>
<dbReference type="PANTHER" id="PTHR12001:SF44">
    <property type="entry name" value="GERANYLGERANYL PYROPHOSPHATE SYNTHASE"/>
    <property type="match status" value="1"/>
</dbReference>
<comment type="caution">
    <text evidence="4">The sequence shown here is derived from an EMBL/GenBank/DDBJ whole genome shotgun (WGS) entry which is preliminary data.</text>
</comment>
<dbReference type="Proteomes" id="UP000279307">
    <property type="component" value="Chromosome 3"/>
</dbReference>
<dbReference type="GO" id="GO:0008299">
    <property type="term" value="P:isoprenoid biosynthetic process"/>
    <property type="evidence" value="ECO:0007669"/>
    <property type="project" value="InterPro"/>
</dbReference>
<keyword evidence="2" id="KW-0460">Magnesium</keyword>
<dbReference type="Pfam" id="PF00348">
    <property type="entry name" value="polyprenyl_synt"/>
    <property type="match status" value="1"/>
</dbReference>
<dbReference type="GO" id="GO:0046872">
    <property type="term" value="F:metal ion binding"/>
    <property type="evidence" value="ECO:0007669"/>
    <property type="project" value="UniProtKB-KW"/>
</dbReference>
<evidence type="ECO:0000256" key="2">
    <source>
        <dbReference type="ARBA" id="ARBA00022842"/>
    </source>
</evidence>
<dbReference type="OrthoDB" id="6921389at2759"/>
<dbReference type="PROSITE" id="PS00444">
    <property type="entry name" value="POLYPRENYL_SYNTHASE_2"/>
    <property type="match status" value="1"/>
</dbReference>
<evidence type="ECO:0000256" key="1">
    <source>
        <dbReference type="ARBA" id="ARBA00022723"/>
    </source>
</evidence>
<evidence type="ECO:0000256" key="3">
    <source>
        <dbReference type="RuleBase" id="RU004466"/>
    </source>
</evidence>